<evidence type="ECO:0000259" key="2">
    <source>
        <dbReference type="Pfam" id="PF03413"/>
    </source>
</evidence>
<dbReference type="InterPro" id="IPR025711">
    <property type="entry name" value="PepSY"/>
</dbReference>
<evidence type="ECO:0000313" key="4">
    <source>
        <dbReference type="Proteomes" id="UP000539957"/>
    </source>
</evidence>
<keyword evidence="4" id="KW-1185">Reference proteome</keyword>
<accession>A0A7W7N474</accession>
<dbReference type="Proteomes" id="UP000539957">
    <property type="component" value="Unassembled WGS sequence"/>
</dbReference>
<keyword evidence="1" id="KW-0732">Signal</keyword>
<feature type="chain" id="PRO_5031472091" evidence="1">
    <location>
        <begin position="31"/>
        <end position="108"/>
    </location>
</feature>
<evidence type="ECO:0000256" key="1">
    <source>
        <dbReference type="SAM" id="SignalP"/>
    </source>
</evidence>
<sequence length="108" mass="11894">MKPNGLSRRHAPLALLAGLMALAPATTAMAEDDDHVAAREALRRGEILPLTRILAVAQRAEPGDVIEVELDRHREGWRYKVKVLTPGGRVRKLRIDARTGAVLEVKDD</sequence>
<dbReference type="AlphaFoldDB" id="A0A7W7N474"/>
<proteinExistence type="predicted"/>
<dbReference type="RefSeq" id="WP_184272329.1">
    <property type="nucleotide sequence ID" value="NZ_JACHKY010000005.1"/>
</dbReference>
<dbReference type="Gene3D" id="3.10.450.40">
    <property type="match status" value="1"/>
</dbReference>
<reference evidence="3 4" key="1">
    <citation type="submission" date="2020-08" db="EMBL/GenBank/DDBJ databases">
        <title>Functional genomics of gut bacteria from endangered species of beetles.</title>
        <authorList>
            <person name="Carlos-Shanley C."/>
        </authorList>
    </citation>
    <scope>NUCLEOTIDE SEQUENCE [LARGE SCALE GENOMIC DNA]</scope>
    <source>
        <strain evidence="3 4">S00123</strain>
    </source>
</reference>
<dbReference type="Pfam" id="PF03413">
    <property type="entry name" value="PepSY"/>
    <property type="match status" value="1"/>
</dbReference>
<name>A0A7W7N474_9CAUL</name>
<protein>
    <submittedName>
        <fullName evidence="3">Putative membrane protein YkoI</fullName>
    </submittedName>
</protein>
<dbReference type="EMBL" id="JACHKY010000005">
    <property type="protein sequence ID" value="MBB4799310.1"/>
    <property type="molecule type" value="Genomic_DNA"/>
</dbReference>
<evidence type="ECO:0000313" key="3">
    <source>
        <dbReference type="EMBL" id="MBB4799310.1"/>
    </source>
</evidence>
<gene>
    <name evidence="3" type="ORF">HNP32_003066</name>
</gene>
<comment type="caution">
    <text evidence="3">The sequence shown here is derived from an EMBL/GenBank/DDBJ whole genome shotgun (WGS) entry which is preliminary data.</text>
</comment>
<organism evidence="3 4">
    <name type="scientific">Brevundimonas bullata</name>
    <dbReference type="NCBI Taxonomy" id="13160"/>
    <lineage>
        <taxon>Bacteria</taxon>
        <taxon>Pseudomonadati</taxon>
        <taxon>Pseudomonadota</taxon>
        <taxon>Alphaproteobacteria</taxon>
        <taxon>Caulobacterales</taxon>
        <taxon>Caulobacteraceae</taxon>
        <taxon>Brevundimonas</taxon>
    </lineage>
</organism>
<feature type="domain" description="PepSY" evidence="2">
    <location>
        <begin position="48"/>
        <end position="105"/>
    </location>
</feature>
<feature type="signal peptide" evidence="1">
    <location>
        <begin position="1"/>
        <end position="30"/>
    </location>
</feature>